<accession>A0ABR3D2N1</accession>
<protein>
    <submittedName>
        <fullName evidence="1">Uncharacterized protein</fullName>
    </submittedName>
</protein>
<evidence type="ECO:0000313" key="1">
    <source>
        <dbReference type="EMBL" id="KAL0465906.1"/>
    </source>
</evidence>
<keyword evidence="2" id="KW-1185">Reference proteome</keyword>
<name>A0ABR3D2N1_NEUIN</name>
<comment type="caution">
    <text evidence="1">The sequence shown here is derived from an EMBL/GenBank/DDBJ whole genome shotgun (WGS) entry which is preliminary data.</text>
</comment>
<feature type="non-terminal residue" evidence="1">
    <location>
        <position position="1"/>
    </location>
</feature>
<dbReference type="EMBL" id="JAVLET010000014">
    <property type="protein sequence ID" value="KAL0465906.1"/>
    <property type="molecule type" value="Genomic_DNA"/>
</dbReference>
<gene>
    <name evidence="1" type="ORF">QR685DRAFT_452056</name>
</gene>
<sequence length="94" mass="11134">TEYLVIKSINFNTIIFFPSYYTLLYKCITDAKFKINENFELTFFQKIIKTIYPINTEYWAASLEINKLNIGSFLIKFSNISNIKSYTNINVHIQ</sequence>
<organism evidence="1 2">
    <name type="scientific">Neurospora intermedia</name>
    <dbReference type="NCBI Taxonomy" id="5142"/>
    <lineage>
        <taxon>Eukaryota</taxon>
        <taxon>Fungi</taxon>
        <taxon>Dikarya</taxon>
        <taxon>Ascomycota</taxon>
        <taxon>Pezizomycotina</taxon>
        <taxon>Sordariomycetes</taxon>
        <taxon>Sordariomycetidae</taxon>
        <taxon>Sordariales</taxon>
        <taxon>Sordariaceae</taxon>
        <taxon>Neurospora</taxon>
    </lineage>
</organism>
<reference evidence="1 2" key="1">
    <citation type="submission" date="2023-09" db="EMBL/GenBank/DDBJ databases">
        <title>Multi-omics analysis of a traditional fermented food reveals byproduct-associated fungal strains for waste-to-food upcycling.</title>
        <authorList>
            <consortium name="Lawrence Berkeley National Laboratory"/>
            <person name="Rekdal V.M."/>
            <person name="Villalobos-Escobedo J.M."/>
            <person name="Rodriguez-Valeron N."/>
            <person name="Garcia M.O."/>
            <person name="Vasquez D.P."/>
            <person name="Damayanti I."/>
            <person name="Sorensen P.M."/>
            <person name="Baidoo E.E."/>
            <person name="De Carvalho A.C."/>
            <person name="Riley R."/>
            <person name="Lipzen A."/>
            <person name="He G."/>
            <person name="Yan M."/>
            <person name="Haridas S."/>
            <person name="Daum C."/>
            <person name="Yoshinaga Y."/>
            <person name="Ng V."/>
            <person name="Grigoriev I.V."/>
            <person name="Munk R."/>
            <person name="Nuraida L."/>
            <person name="Wijaya C.H."/>
            <person name="Morales P.-C."/>
            <person name="Keasling J.D."/>
        </authorList>
    </citation>
    <scope>NUCLEOTIDE SEQUENCE [LARGE SCALE GENOMIC DNA]</scope>
    <source>
        <strain evidence="1 2">FGSC 2613</strain>
    </source>
</reference>
<proteinExistence type="predicted"/>
<dbReference type="Proteomes" id="UP001451303">
    <property type="component" value="Unassembled WGS sequence"/>
</dbReference>
<evidence type="ECO:0000313" key="2">
    <source>
        <dbReference type="Proteomes" id="UP001451303"/>
    </source>
</evidence>